<accession>A0A6J4UWB6</accession>
<dbReference type="EMBL" id="CADCWP010000035">
    <property type="protein sequence ID" value="CAA9559742.1"/>
    <property type="molecule type" value="Genomic_DNA"/>
</dbReference>
<reference evidence="2" key="1">
    <citation type="submission" date="2020-02" db="EMBL/GenBank/DDBJ databases">
        <authorList>
            <person name="Meier V. D."/>
        </authorList>
    </citation>
    <scope>NUCLEOTIDE SEQUENCE</scope>
    <source>
        <strain evidence="2">AVDCRST_MAG86</strain>
    </source>
</reference>
<dbReference type="InterPro" id="IPR050266">
    <property type="entry name" value="AB_hydrolase_sf"/>
</dbReference>
<organism evidence="2">
    <name type="scientific">uncultured Truepera sp</name>
    <dbReference type="NCBI Taxonomy" id="543023"/>
    <lineage>
        <taxon>Bacteria</taxon>
        <taxon>Thermotogati</taxon>
        <taxon>Deinococcota</taxon>
        <taxon>Deinococci</taxon>
        <taxon>Trueperales</taxon>
        <taxon>Trueperaceae</taxon>
        <taxon>Truepera</taxon>
        <taxon>environmental samples</taxon>
    </lineage>
</organism>
<dbReference type="AlphaFoldDB" id="A0A6J4UWB6"/>
<evidence type="ECO:0000313" key="2">
    <source>
        <dbReference type="EMBL" id="CAA9559742.1"/>
    </source>
</evidence>
<dbReference type="PRINTS" id="PR00111">
    <property type="entry name" value="ABHYDROLASE"/>
</dbReference>
<dbReference type="Pfam" id="PF12697">
    <property type="entry name" value="Abhydrolase_6"/>
    <property type="match status" value="1"/>
</dbReference>
<gene>
    <name evidence="2" type="ORF">AVDCRST_MAG86-679</name>
</gene>
<dbReference type="PANTHER" id="PTHR43798">
    <property type="entry name" value="MONOACYLGLYCEROL LIPASE"/>
    <property type="match status" value="1"/>
</dbReference>
<dbReference type="InterPro" id="IPR000073">
    <property type="entry name" value="AB_hydrolase_1"/>
</dbReference>
<dbReference type="InterPro" id="IPR029058">
    <property type="entry name" value="AB_hydrolase_fold"/>
</dbReference>
<sequence>MTAPTYTPDDSPRLHVTEAGTPGAPTLLLLHAVATSGWMWERQAELLSDFHLLIPDLPGHGASNTVPWRSLDETVKLLAELVARKAEGPVYVVGLSLGAYVGLRLTEHFPERVDRAVLSGVNVLPFPNARVMGLMGYMMLPFLKTDAFLKANARGLRIPEVHYAGYRRSAKAMSRWAYLSIGRELMRFGLPAEVDRITCPTLVIAGEREQALIRESVPRLTAVLPDAQGYVVPGLGHGWSGEAPELFAQTVRAWVTEQPLPKELVGLEDAEVAVATP</sequence>
<feature type="domain" description="AB hydrolase-1" evidence="1">
    <location>
        <begin position="27"/>
        <end position="249"/>
    </location>
</feature>
<dbReference type="Gene3D" id="3.40.50.1820">
    <property type="entry name" value="alpha/beta hydrolase"/>
    <property type="match status" value="1"/>
</dbReference>
<evidence type="ECO:0000259" key="1">
    <source>
        <dbReference type="Pfam" id="PF12697"/>
    </source>
</evidence>
<protein>
    <recommendedName>
        <fullName evidence="1">AB hydrolase-1 domain-containing protein</fullName>
    </recommendedName>
</protein>
<dbReference type="SUPFAM" id="SSF53474">
    <property type="entry name" value="alpha/beta-Hydrolases"/>
    <property type="match status" value="1"/>
</dbReference>
<proteinExistence type="predicted"/>
<name>A0A6J4UWB6_9DEIN</name>